<evidence type="ECO:0000313" key="2">
    <source>
        <dbReference type="Proteomes" id="UP000298616"/>
    </source>
</evidence>
<name>A0A4D7JMS6_9BACT</name>
<gene>
    <name evidence="1" type="ORF">DCC35_15020</name>
</gene>
<reference evidence="1 2" key="1">
    <citation type="submission" date="2018-04" db="EMBL/GenBank/DDBJ databases">
        <title>Complete genome uncultured novel isolate.</title>
        <authorList>
            <person name="Merlino G."/>
        </authorList>
    </citation>
    <scope>NUCLEOTIDE SEQUENCE [LARGE SCALE GENOMIC DNA]</scope>
    <source>
        <strain evidence="2">R1DC9</strain>
    </source>
</reference>
<dbReference type="EMBL" id="CP028923">
    <property type="protein sequence ID" value="QCK15957.1"/>
    <property type="molecule type" value="Genomic_DNA"/>
</dbReference>
<dbReference type="AlphaFoldDB" id="A0A4D7JMS6"/>
<protein>
    <submittedName>
        <fullName evidence="1">Enzyme of heme biosynthesis</fullName>
    </submittedName>
</protein>
<sequence>MNKQRIELLKTYIKEDSSDPFNYYALALEYLDENRAEAEEYFVKLLKTFPEYLPTYYHAAHFFMDTDPDRTSEIFEEGIKLAQIQGDLKTLAELRNAYTNWQFDQD</sequence>
<proteinExistence type="predicted"/>
<organism evidence="1 2">
    <name type="scientific">Mangrovivirga cuniculi</name>
    <dbReference type="NCBI Taxonomy" id="2715131"/>
    <lineage>
        <taxon>Bacteria</taxon>
        <taxon>Pseudomonadati</taxon>
        <taxon>Bacteroidota</taxon>
        <taxon>Cytophagia</taxon>
        <taxon>Cytophagales</taxon>
        <taxon>Mangrovivirgaceae</taxon>
        <taxon>Mangrovivirga</taxon>
    </lineage>
</organism>
<dbReference type="Proteomes" id="UP000298616">
    <property type="component" value="Chromosome"/>
</dbReference>
<keyword evidence="2" id="KW-1185">Reference proteome</keyword>
<dbReference type="RefSeq" id="WP_137091554.1">
    <property type="nucleotide sequence ID" value="NZ_CP028923.1"/>
</dbReference>
<dbReference type="InterPro" id="IPR011990">
    <property type="entry name" value="TPR-like_helical_dom_sf"/>
</dbReference>
<dbReference type="SUPFAM" id="SSF48452">
    <property type="entry name" value="TPR-like"/>
    <property type="match status" value="1"/>
</dbReference>
<dbReference type="KEGG" id="fpf:DCC35_15020"/>
<dbReference type="OrthoDB" id="1524733at2"/>
<evidence type="ECO:0000313" key="1">
    <source>
        <dbReference type="EMBL" id="QCK15957.1"/>
    </source>
</evidence>
<dbReference type="Gene3D" id="1.25.40.10">
    <property type="entry name" value="Tetratricopeptide repeat domain"/>
    <property type="match status" value="1"/>
</dbReference>
<accession>A0A4D7JMS6</accession>